<comment type="caution">
    <text evidence="1">The sequence shown here is derived from an EMBL/GenBank/DDBJ whole genome shotgun (WGS) entry which is preliminary data.</text>
</comment>
<dbReference type="EMBL" id="LFRF01000004">
    <property type="protein sequence ID" value="KND93328.1"/>
    <property type="molecule type" value="Genomic_DNA"/>
</dbReference>
<dbReference type="AlphaFoldDB" id="A0A0L0NH09"/>
<evidence type="ECO:0000313" key="2">
    <source>
        <dbReference type="Proteomes" id="UP000036947"/>
    </source>
</evidence>
<organism evidence="1 2">
    <name type="scientific">Tolypocladium ophioglossoides (strain CBS 100239)</name>
    <name type="common">Snaketongue truffleclub</name>
    <name type="synonym">Elaphocordyceps ophioglossoides</name>
    <dbReference type="NCBI Taxonomy" id="1163406"/>
    <lineage>
        <taxon>Eukaryota</taxon>
        <taxon>Fungi</taxon>
        <taxon>Dikarya</taxon>
        <taxon>Ascomycota</taxon>
        <taxon>Pezizomycotina</taxon>
        <taxon>Sordariomycetes</taxon>
        <taxon>Hypocreomycetidae</taxon>
        <taxon>Hypocreales</taxon>
        <taxon>Ophiocordycipitaceae</taxon>
        <taxon>Tolypocladium</taxon>
    </lineage>
</organism>
<reference evidence="1 2" key="1">
    <citation type="journal article" date="2015" name="BMC Genomics">
        <title>The genome of the truffle-parasite Tolypocladium ophioglossoides and the evolution of antifungal peptaibiotics.</title>
        <authorList>
            <person name="Quandt C.A."/>
            <person name="Bushley K.E."/>
            <person name="Spatafora J.W."/>
        </authorList>
    </citation>
    <scope>NUCLEOTIDE SEQUENCE [LARGE SCALE GENOMIC DNA]</scope>
    <source>
        <strain evidence="1 2">CBS 100239</strain>
    </source>
</reference>
<dbReference type="OrthoDB" id="3554264at2759"/>
<evidence type="ECO:0000313" key="1">
    <source>
        <dbReference type="EMBL" id="KND93328.1"/>
    </source>
</evidence>
<sequence length="103" mass="11202">MFTGGLYGTTGLFNYGINSHENVICYNIRSMVSVGSSSLRPRHPLTSAGGPFLTDVVANEEDTGDGFHVKQIEQNQSSFFTEVSGQLGGRHCQLAHVPCRLVR</sequence>
<protein>
    <submittedName>
        <fullName evidence="1">Uncharacterized protein</fullName>
    </submittedName>
</protein>
<dbReference type="Proteomes" id="UP000036947">
    <property type="component" value="Unassembled WGS sequence"/>
</dbReference>
<proteinExistence type="predicted"/>
<name>A0A0L0NH09_TOLOC</name>
<gene>
    <name evidence="1" type="ORF">TOPH_02145</name>
</gene>
<accession>A0A0L0NH09</accession>
<keyword evidence="2" id="KW-1185">Reference proteome</keyword>